<dbReference type="InterPro" id="IPR045249">
    <property type="entry name" value="HARBI1-like"/>
</dbReference>
<evidence type="ECO:0000256" key="1">
    <source>
        <dbReference type="ARBA" id="ARBA00001968"/>
    </source>
</evidence>
<name>A0A7M7HAU0_NASVI</name>
<dbReference type="GO" id="GO:0005634">
    <property type="term" value="C:nucleus"/>
    <property type="evidence" value="ECO:0007669"/>
    <property type="project" value="UniProtKB-SubCell"/>
</dbReference>
<dbReference type="RefSeq" id="XP_008212693.2">
    <property type="nucleotide sequence ID" value="XM_008214471.4"/>
</dbReference>
<protein>
    <recommendedName>
        <fullName evidence="8">DDE Tnp4 domain-containing protein</fullName>
    </recommendedName>
</protein>
<evidence type="ECO:0000313" key="10">
    <source>
        <dbReference type="Proteomes" id="UP000002358"/>
    </source>
</evidence>
<proteinExistence type="inferred from homology"/>
<dbReference type="GO" id="GO:0016787">
    <property type="term" value="F:hydrolase activity"/>
    <property type="evidence" value="ECO:0007669"/>
    <property type="project" value="UniProtKB-KW"/>
</dbReference>
<keyword evidence="4" id="KW-0540">Nuclease</keyword>
<keyword evidence="10" id="KW-1185">Reference proteome</keyword>
<dbReference type="GO" id="GO:0004518">
    <property type="term" value="F:nuclease activity"/>
    <property type="evidence" value="ECO:0007669"/>
    <property type="project" value="UniProtKB-KW"/>
</dbReference>
<accession>A0A7M7HAU0</accession>
<organism evidence="9 10">
    <name type="scientific">Nasonia vitripennis</name>
    <name type="common">Parasitic wasp</name>
    <dbReference type="NCBI Taxonomy" id="7425"/>
    <lineage>
        <taxon>Eukaryota</taxon>
        <taxon>Metazoa</taxon>
        <taxon>Ecdysozoa</taxon>
        <taxon>Arthropoda</taxon>
        <taxon>Hexapoda</taxon>
        <taxon>Insecta</taxon>
        <taxon>Pterygota</taxon>
        <taxon>Neoptera</taxon>
        <taxon>Endopterygota</taxon>
        <taxon>Hymenoptera</taxon>
        <taxon>Apocrita</taxon>
        <taxon>Proctotrupomorpha</taxon>
        <taxon>Chalcidoidea</taxon>
        <taxon>Pteromalidae</taxon>
        <taxon>Pteromalinae</taxon>
        <taxon>Nasonia</taxon>
    </lineage>
</organism>
<evidence type="ECO:0000256" key="2">
    <source>
        <dbReference type="ARBA" id="ARBA00004123"/>
    </source>
</evidence>
<evidence type="ECO:0000256" key="7">
    <source>
        <dbReference type="ARBA" id="ARBA00023242"/>
    </source>
</evidence>
<evidence type="ECO:0000313" key="9">
    <source>
        <dbReference type="EnsemblMetazoa" id="XP_008212693"/>
    </source>
</evidence>
<evidence type="ECO:0000256" key="4">
    <source>
        <dbReference type="ARBA" id="ARBA00022722"/>
    </source>
</evidence>
<dbReference type="EnsemblMetazoa" id="XM_008214471">
    <property type="protein sequence ID" value="XP_008212693"/>
    <property type="gene ID" value="LOC103317221"/>
</dbReference>
<dbReference type="GO" id="GO:0046872">
    <property type="term" value="F:metal ion binding"/>
    <property type="evidence" value="ECO:0007669"/>
    <property type="project" value="UniProtKB-KW"/>
</dbReference>
<dbReference type="KEGG" id="nvi:103317221"/>
<evidence type="ECO:0000256" key="3">
    <source>
        <dbReference type="ARBA" id="ARBA00006958"/>
    </source>
</evidence>
<keyword evidence="7" id="KW-0539">Nucleus</keyword>
<dbReference type="InterPro" id="IPR027806">
    <property type="entry name" value="HARBI1_dom"/>
</dbReference>
<keyword evidence="6" id="KW-0378">Hydrolase</keyword>
<comment type="similarity">
    <text evidence="3">Belongs to the HARBI1 family.</text>
</comment>
<sequence length="302" mass="35021">MLIRDLEPDLIGVRASAIPPYIQILSVLRFLAEGSYQKGFCQDFHHPISQATASRWIIRVVDAINNNLANRFLIFPTTELERDRIQARFRRSIRIPGIIGLIDCFIIGMTRPTANEEAFYHYRHAHGLIVQIIVDANYNILNIRTCPGSNNDRYVWQFSEAREYMENLRAEGEGERNCYLLGDSGYTVSPVLLTPILDAQPGTPEAAYTTEHVRTRCRVEQTIGIFTNVWRVLKRARKLHYTPNKLARITNACAILHNYRRRHGIHDNIPPIRQRNVRLLQRPRDHPAGIAERQRIIQAYYR</sequence>
<feature type="domain" description="DDE Tnp4" evidence="8">
    <location>
        <begin position="102"/>
        <end position="258"/>
    </location>
</feature>
<evidence type="ECO:0000259" key="8">
    <source>
        <dbReference type="Pfam" id="PF13359"/>
    </source>
</evidence>
<reference evidence="9" key="1">
    <citation type="submission" date="2021-01" db="UniProtKB">
        <authorList>
            <consortium name="EnsemblMetazoa"/>
        </authorList>
    </citation>
    <scope>IDENTIFICATION</scope>
</reference>
<dbReference type="InParanoid" id="A0A7M7HAU0"/>
<comment type="subcellular location">
    <subcellularLocation>
        <location evidence="2">Nucleus</location>
    </subcellularLocation>
</comment>
<dbReference type="Proteomes" id="UP000002358">
    <property type="component" value="Chromosome 2"/>
</dbReference>
<evidence type="ECO:0000256" key="6">
    <source>
        <dbReference type="ARBA" id="ARBA00022801"/>
    </source>
</evidence>
<dbReference type="OrthoDB" id="6581538at2759"/>
<evidence type="ECO:0000256" key="5">
    <source>
        <dbReference type="ARBA" id="ARBA00022723"/>
    </source>
</evidence>
<dbReference type="PANTHER" id="PTHR22930">
    <property type="match status" value="1"/>
</dbReference>
<dbReference type="GeneID" id="103317221"/>
<dbReference type="Pfam" id="PF13359">
    <property type="entry name" value="DDE_Tnp_4"/>
    <property type="match status" value="1"/>
</dbReference>
<keyword evidence="5" id="KW-0479">Metal-binding</keyword>
<comment type="cofactor">
    <cofactor evidence="1">
        <name>a divalent metal cation</name>
        <dbReference type="ChEBI" id="CHEBI:60240"/>
    </cofactor>
</comment>
<dbReference type="PANTHER" id="PTHR22930:SF85">
    <property type="entry name" value="GH03217P-RELATED"/>
    <property type="match status" value="1"/>
</dbReference>
<dbReference type="AlphaFoldDB" id="A0A7M7HAU0"/>